<dbReference type="InterPro" id="IPR056884">
    <property type="entry name" value="NPHP3-like_N"/>
</dbReference>
<feature type="repeat" description="WD" evidence="4">
    <location>
        <begin position="1221"/>
        <end position="1260"/>
    </location>
</feature>
<dbReference type="Gene3D" id="2.130.10.10">
    <property type="entry name" value="YVTN repeat-like/Quinoprotein amine dehydrogenase"/>
    <property type="match status" value="1"/>
</dbReference>
<dbReference type="SUPFAM" id="SSF52540">
    <property type="entry name" value="P-loop containing nucleoside triphosphate hydrolases"/>
    <property type="match status" value="1"/>
</dbReference>
<evidence type="ECO:0000259" key="7">
    <source>
        <dbReference type="Pfam" id="PF24883"/>
    </source>
</evidence>
<dbReference type="EMBL" id="LHQR01000069">
    <property type="protein sequence ID" value="KXG46131.1"/>
    <property type="molecule type" value="Genomic_DNA"/>
</dbReference>
<feature type="repeat" description="ANK" evidence="3">
    <location>
        <begin position="766"/>
        <end position="798"/>
    </location>
</feature>
<dbReference type="InterPro" id="IPR015943">
    <property type="entry name" value="WD40/YVTN_repeat-like_dom_sf"/>
</dbReference>
<protein>
    <submittedName>
        <fullName evidence="8">Uncharacterized protein</fullName>
    </submittedName>
</protein>
<evidence type="ECO:0000256" key="3">
    <source>
        <dbReference type="PROSITE-ProRule" id="PRU00023"/>
    </source>
</evidence>
<keyword evidence="2" id="KW-0677">Repeat</keyword>
<dbReference type="PROSITE" id="PS50082">
    <property type="entry name" value="WD_REPEATS_2"/>
    <property type="match status" value="6"/>
</dbReference>
<evidence type="ECO:0000256" key="4">
    <source>
        <dbReference type="PROSITE-ProRule" id="PRU00221"/>
    </source>
</evidence>
<feature type="repeat" description="ANK" evidence="3">
    <location>
        <begin position="799"/>
        <end position="831"/>
    </location>
</feature>
<feature type="repeat" description="WD" evidence="4">
    <location>
        <begin position="1343"/>
        <end position="1381"/>
    </location>
</feature>
<feature type="domain" description="GPI inositol-deacylase winged helix" evidence="6">
    <location>
        <begin position="446"/>
        <end position="529"/>
    </location>
</feature>
<dbReference type="OrthoDB" id="195446at2759"/>
<dbReference type="InterPro" id="IPR001680">
    <property type="entry name" value="WD40_rpt"/>
</dbReference>
<dbReference type="PANTHER" id="PTHR10039:SF15">
    <property type="entry name" value="NACHT DOMAIN-CONTAINING PROTEIN"/>
    <property type="match status" value="1"/>
</dbReference>
<dbReference type="InterPro" id="IPR054471">
    <property type="entry name" value="GPIID_WHD"/>
</dbReference>
<dbReference type="PROSITE" id="PS50294">
    <property type="entry name" value="WD_REPEATS_REGION"/>
    <property type="match status" value="4"/>
</dbReference>
<feature type="region of interest" description="Disordered" evidence="5">
    <location>
        <begin position="995"/>
        <end position="1030"/>
    </location>
</feature>
<sequence>MSFGFSIGDFLAVIERANKLRKVFVAAPAQFNAISDEVRSLSIVVRDVEVNISDDLSSQQESELSKIAESCRNVLIDIENVVNQYCEINTRGTKRIWKRLTWVPDDIRELQSRVASNISILNAFNGIITRDNTMSLLKHANDAQHLALLDWLSSTGYATQQTAYIGRRQPGTGEWLLKSSKFQTWIEGTNETLFCPGMPGAGKTILASVVIDELISRHGNNSEIGIAYLYCNFQRHEDQCLTADGMLASILRQLAQSLSPMPDVLMSLYEKHRTRGTRPTADELSRALGSVHGHFSRVFVVLDALDECRYHVISQILDRLFGLQMTSNLNLLATSRHIPEIVARFQNNPVQEISASRPDIMRYLSGNLCKLPLFVSRNPQLQQEITTGIADAVNGMFLLAKLYLDSLEGKKSPRALRFELEKMRIGPKASGSAYDSAYDEAMQRIMGQGSDRRSLAWGVLSWTTCAKRPLTATELLNALAVELDEPKFYEDNLPDLEDIISVCSGLITVSSDASGDIVQLVHYTTQEYFERTWERWFPDAHCNIATICVTYLSFDVFQTGYCLTDADLESRLEEYPFYSYAAKSWGDHARVQPISQDLMTAFLQDPDKVNASVQAIFARKGFSSIGEYSQQIPFTFTSFHLAAYFGLVDTMQSMIQSGYPYMVQCSMERTSLAWATYAGHIEPVKLLLGLGMSPIDYDYDGQSPITLAASMGCADIVSLLLEHGAHADSKDITGQTCLSLAAYRGHERVVELLLNNGANPEYKDETGQSPLSWAASNGWVGVALLLLERSVDLESKDMFGRTPLSWAAENGHINMLTLLIQRGADPDSKDADGHTPLFWASHYGHETVVQLLQQQPTITQAPILNNIDSMIQENAEQSTHQNPFDNWSRMRSRSRRTTLRKNPTGQTRFHCPLCLDKVDRTIYSSAGTFKRHVYNRHYARFEYQCPAAECFDTVSGKSRVFARVDNLRAHALRMHKLDLTLADRDKWQPQNPCPEACPAPTLDMGNRKGNNKGKGRGKKRNLSVNQNSAAKKVENKLEIEVEGVGKPSKHHCLHKRPKHVRTQRCTRLGHEVECSIHPNSFSRRPAGSDNSTITVHDIKTGALRATLEGHEGGVWGLEYHDNTLVSVSTDKTIRVWDIARADCTHVFHGHASTVRCIQILLPVQIDQRPDGTPVMIPEQPLIISGSRDSTLRVWKLPQPEDSKYLSPAQPDEECPYHIRVLTGHQHSVRALAAYGDTLVSGSYDCSVRLWKISTGESLHKLDGHTSKVYSVCLDHKRNHCISGSMDNTVKIWSIDSGELLYNLEGHSSLVGILDLREDWLVSAAADSTLRVWNPENGEFQCMFGGHTGAITSFQHDGQKVISGSDRDVKMWDIRTGVSERDLLTNLSGVWHVQFDAQRCVAAVQRGGVTYIEVLDFGASPDTIPSAWLGKRVLVNEQGDEIEGPK</sequence>
<dbReference type="Pfam" id="PF24883">
    <property type="entry name" value="NPHP3_N"/>
    <property type="match status" value="1"/>
</dbReference>
<evidence type="ECO:0000256" key="5">
    <source>
        <dbReference type="SAM" id="MobiDB-lite"/>
    </source>
</evidence>
<feature type="repeat" description="ANK" evidence="3">
    <location>
        <begin position="733"/>
        <end position="765"/>
    </location>
</feature>
<dbReference type="PROSITE" id="PS50088">
    <property type="entry name" value="ANK_REPEAT"/>
    <property type="match status" value="4"/>
</dbReference>
<feature type="compositionally biased region" description="Basic residues" evidence="5">
    <location>
        <begin position="1009"/>
        <end position="1021"/>
    </location>
</feature>
<feature type="repeat" description="WD" evidence="4">
    <location>
        <begin position="1303"/>
        <end position="1338"/>
    </location>
</feature>
<organism evidence="8 9">
    <name type="scientific">Penicillium patulum</name>
    <name type="common">Penicillium griseofulvum</name>
    <dbReference type="NCBI Taxonomy" id="5078"/>
    <lineage>
        <taxon>Eukaryota</taxon>
        <taxon>Fungi</taxon>
        <taxon>Dikarya</taxon>
        <taxon>Ascomycota</taxon>
        <taxon>Pezizomycotina</taxon>
        <taxon>Eurotiomycetes</taxon>
        <taxon>Eurotiomycetidae</taxon>
        <taxon>Eurotiales</taxon>
        <taxon>Aspergillaceae</taxon>
        <taxon>Penicillium</taxon>
    </lineage>
</organism>
<dbReference type="STRING" id="5078.A0A135LB00"/>
<dbReference type="PANTHER" id="PTHR10039">
    <property type="entry name" value="AMELOGENIN"/>
    <property type="match status" value="1"/>
</dbReference>
<dbReference type="Pfam" id="PF22939">
    <property type="entry name" value="WHD_GPIID"/>
    <property type="match status" value="1"/>
</dbReference>
<dbReference type="InterPro" id="IPR019775">
    <property type="entry name" value="WD40_repeat_CS"/>
</dbReference>
<dbReference type="CDD" id="cd00200">
    <property type="entry name" value="WD40"/>
    <property type="match status" value="1"/>
</dbReference>
<dbReference type="InterPro" id="IPR036322">
    <property type="entry name" value="WD40_repeat_dom_sf"/>
</dbReference>
<proteinExistence type="predicted"/>
<dbReference type="GeneID" id="63708000"/>
<dbReference type="PRINTS" id="PR00320">
    <property type="entry name" value="GPROTEINBRPT"/>
</dbReference>
<evidence type="ECO:0000313" key="9">
    <source>
        <dbReference type="Proteomes" id="UP000070168"/>
    </source>
</evidence>
<keyword evidence="1 4" id="KW-0853">WD repeat</keyword>
<feature type="region of interest" description="Disordered" evidence="5">
    <location>
        <begin position="877"/>
        <end position="903"/>
    </location>
</feature>
<dbReference type="SMART" id="SM00248">
    <property type="entry name" value="ANK"/>
    <property type="match status" value="7"/>
</dbReference>
<dbReference type="PROSITE" id="PS50297">
    <property type="entry name" value="ANK_REP_REGION"/>
    <property type="match status" value="4"/>
</dbReference>
<dbReference type="InterPro" id="IPR027417">
    <property type="entry name" value="P-loop_NTPase"/>
</dbReference>
<name>A0A135LB00_PENPA</name>
<keyword evidence="9" id="KW-1185">Reference proteome</keyword>
<dbReference type="RefSeq" id="XP_040644667.1">
    <property type="nucleotide sequence ID" value="XM_040792700.1"/>
</dbReference>
<comment type="caution">
    <text evidence="8">The sequence shown here is derived from an EMBL/GenBank/DDBJ whole genome shotgun (WGS) entry which is preliminary data.</text>
</comment>
<keyword evidence="3" id="KW-0040">ANK repeat</keyword>
<dbReference type="SUPFAM" id="SSF50978">
    <property type="entry name" value="WD40 repeat-like"/>
    <property type="match status" value="1"/>
</dbReference>
<reference evidence="8 9" key="1">
    <citation type="journal article" date="2016" name="BMC Genomics">
        <title>Genome sequencing and secondary metabolism of the postharvest pathogen Penicillium griseofulvum.</title>
        <authorList>
            <person name="Banani H."/>
            <person name="Marcet-Houben M."/>
            <person name="Ballester A.R."/>
            <person name="Abbruscato P."/>
            <person name="Gonzalez-Candelas L."/>
            <person name="Gabaldon T."/>
            <person name="Spadaro D."/>
        </authorList>
    </citation>
    <scope>NUCLEOTIDE SEQUENCE [LARGE SCALE GENOMIC DNA]</scope>
    <source>
        <strain evidence="8 9">PG3</strain>
    </source>
</reference>
<evidence type="ECO:0000256" key="1">
    <source>
        <dbReference type="ARBA" id="ARBA00022574"/>
    </source>
</evidence>
<feature type="repeat" description="WD" evidence="4">
    <location>
        <begin position="1177"/>
        <end position="1204"/>
    </location>
</feature>
<feature type="domain" description="Nephrocystin 3-like N-terminal" evidence="7">
    <location>
        <begin position="171"/>
        <end position="336"/>
    </location>
</feature>
<dbReference type="Pfam" id="PF12796">
    <property type="entry name" value="Ank_2"/>
    <property type="match status" value="2"/>
</dbReference>
<dbReference type="SMART" id="SM00320">
    <property type="entry name" value="WD40"/>
    <property type="match status" value="6"/>
</dbReference>
<dbReference type="Pfam" id="PF00023">
    <property type="entry name" value="Ank"/>
    <property type="match status" value="1"/>
</dbReference>
<dbReference type="Gene3D" id="1.25.40.20">
    <property type="entry name" value="Ankyrin repeat-containing domain"/>
    <property type="match status" value="1"/>
</dbReference>
<dbReference type="Pfam" id="PF00400">
    <property type="entry name" value="WD40"/>
    <property type="match status" value="6"/>
</dbReference>
<dbReference type="InterPro" id="IPR036770">
    <property type="entry name" value="Ankyrin_rpt-contain_sf"/>
</dbReference>
<gene>
    <name evidence="8" type="ORF">PGRI_049870</name>
</gene>
<dbReference type="InterPro" id="IPR020472">
    <property type="entry name" value="WD40_PAC1"/>
</dbReference>
<feature type="repeat" description="WD" evidence="4">
    <location>
        <begin position="1107"/>
        <end position="1146"/>
    </location>
</feature>
<feature type="repeat" description="WD" evidence="4">
    <location>
        <begin position="1261"/>
        <end position="1302"/>
    </location>
</feature>
<evidence type="ECO:0000259" key="6">
    <source>
        <dbReference type="Pfam" id="PF22939"/>
    </source>
</evidence>
<dbReference type="Gene3D" id="3.40.50.300">
    <property type="entry name" value="P-loop containing nucleotide triphosphate hydrolases"/>
    <property type="match status" value="1"/>
</dbReference>
<feature type="repeat" description="ANK" evidence="3">
    <location>
        <begin position="700"/>
        <end position="732"/>
    </location>
</feature>
<dbReference type="Proteomes" id="UP000070168">
    <property type="component" value="Unassembled WGS sequence"/>
</dbReference>
<feature type="compositionally biased region" description="Basic residues" evidence="5">
    <location>
        <begin position="890"/>
        <end position="899"/>
    </location>
</feature>
<dbReference type="PROSITE" id="PS00678">
    <property type="entry name" value="WD_REPEATS_1"/>
    <property type="match status" value="1"/>
</dbReference>
<dbReference type="InterPro" id="IPR002110">
    <property type="entry name" value="Ankyrin_rpt"/>
</dbReference>
<evidence type="ECO:0000313" key="8">
    <source>
        <dbReference type="EMBL" id="KXG46131.1"/>
    </source>
</evidence>
<evidence type="ECO:0000256" key="2">
    <source>
        <dbReference type="ARBA" id="ARBA00022737"/>
    </source>
</evidence>
<accession>A0A135LB00</accession>
<dbReference type="SUPFAM" id="SSF48403">
    <property type="entry name" value="Ankyrin repeat"/>
    <property type="match status" value="1"/>
</dbReference>